<reference evidence="3 4" key="1">
    <citation type="submission" date="2020-02" db="EMBL/GenBank/DDBJ databases">
        <title>The whole genome sequence of CPCC 205119.</title>
        <authorList>
            <person name="Jiang Z."/>
        </authorList>
    </citation>
    <scope>NUCLEOTIDE SEQUENCE [LARGE SCALE GENOMIC DNA]</scope>
    <source>
        <strain evidence="3 4">CPCC 205119</strain>
    </source>
</reference>
<feature type="region of interest" description="Disordered" evidence="1">
    <location>
        <begin position="234"/>
        <end position="357"/>
    </location>
</feature>
<proteinExistence type="predicted"/>
<evidence type="ECO:0000313" key="3">
    <source>
        <dbReference type="EMBL" id="NEL55286.1"/>
    </source>
</evidence>
<keyword evidence="4" id="KW-1185">Reference proteome</keyword>
<feature type="compositionally biased region" description="Pro residues" evidence="1">
    <location>
        <begin position="323"/>
        <end position="337"/>
    </location>
</feature>
<feature type="region of interest" description="Disordered" evidence="1">
    <location>
        <begin position="405"/>
        <end position="461"/>
    </location>
</feature>
<feature type="compositionally biased region" description="Low complexity" evidence="1">
    <location>
        <begin position="407"/>
        <end position="420"/>
    </location>
</feature>
<comment type="caution">
    <text evidence="3">The sequence shown here is derived from an EMBL/GenBank/DDBJ whole genome shotgun (WGS) entry which is preliminary data.</text>
</comment>
<dbReference type="InterPro" id="IPR008979">
    <property type="entry name" value="Galactose-bd-like_sf"/>
</dbReference>
<keyword evidence="2" id="KW-1133">Transmembrane helix</keyword>
<dbReference type="Gene3D" id="3.30.200.20">
    <property type="entry name" value="Phosphorylase Kinase, domain 1"/>
    <property type="match status" value="1"/>
</dbReference>
<keyword evidence="2" id="KW-0812">Transmembrane</keyword>
<dbReference type="Proteomes" id="UP000470470">
    <property type="component" value="Unassembled WGS sequence"/>
</dbReference>
<feature type="compositionally biased region" description="Acidic residues" evidence="1">
    <location>
        <begin position="441"/>
        <end position="452"/>
    </location>
</feature>
<feature type="compositionally biased region" description="Basic and acidic residues" evidence="1">
    <location>
        <begin position="261"/>
        <end position="295"/>
    </location>
</feature>
<dbReference type="SUPFAM" id="SSF56112">
    <property type="entry name" value="Protein kinase-like (PK-like)"/>
    <property type="match status" value="1"/>
</dbReference>
<protein>
    <recommendedName>
        <fullName evidence="5">F5/8 type C domain-containing protein</fullName>
    </recommendedName>
</protein>
<dbReference type="AlphaFoldDB" id="A0A7K3WG02"/>
<sequence length="575" mass="59323">MTSTSTGLPDRYRPIDQITPDEPTATGVIRSWRARDKVLNRDVAVRIHTPGGPAAREWITRALTAGGLATPALAMVYDAAESSSGADGTPGAAYVVNEWLEGPTLAERLESGPLTERDARNLVRRLAEGVGEAHRVGLAVGGLTPEHVVLRPGGLVGLLAVPAATGTVQGDIAALGALLEAALTGHWPGTQPSAHPPAISQPDLAALVRRARSTEPGAGLSSAAAMVALLGERRPTGHTSPLPSVKPDDTTDSGWLRRLRDRRDLADADAADEARRRAAEERAADERAAEQRAAEQARAAGAPAPRDDDPLATSTAAFAPIRLEPPPPPRPPAPAARPDPEREALLPWGPADDIADDELEDDVPRSTARRRLAVVGLPLLALAMVVVLAWWVGNNLLSVAGSVDQEGTGPAPVSTTTSAAAPPPPASGPLPIAAGTVFDPQGDDESENDEDAPLSFDGDPATSWTTVTYRGSATFGNLKDGVGILYDLGSPQAVGSVTISTTQPGSTVEVRTGETASGGLDDYAVAATATLTGTDTLPLAEPVTARYVLVWVTGLVPTDDGFDAGLAEVSVQSAG</sequence>
<dbReference type="EMBL" id="JAAGWK010000021">
    <property type="protein sequence ID" value="NEL55286.1"/>
    <property type="molecule type" value="Genomic_DNA"/>
</dbReference>
<keyword evidence="2" id="KW-0472">Membrane</keyword>
<evidence type="ECO:0000313" key="4">
    <source>
        <dbReference type="Proteomes" id="UP000470470"/>
    </source>
</evidence>
<dbReference type="Gene3D" id="1.10.510.10">
    <property type="entry name" value="Transferase(Phosphotransferase) domain 1"/>
    <property type="match status" value="1"/>
</dbReference>
<feature type="transmembrane region" description="Helical" evidence="2">
    <location>
        <begin position="372"/>
        <end position="392"/>
    </location>
</feature>
<gene>
    <name evidence="3" type="ORF">G1H19_14930</name>
</gene>
<dbReference type="Gene3D" id="2.60.120.260">
    <property type="entry name" value="Galactose-binding domain-like"/>
    <property type="match status" value="1"/>
</dbReference>
<dbReference type="InterPro" id="IPR011009">
    <property type="entry name" value="Kinase-like_dom_sf"/>
</dbReference>
<evidence type="ECO:0000256" key="2">
    <source>
        <dbReference type="SAM" id="Phobius"/>
    </source>
</evidence>
<organism evidence="3 4">
    <name type="scientific">Goekera deserti</name>
    <dbReference type="NCBI Taxonomy" id="2497753"/>
    <lineage>
        <taxon>Bacteria</taxon>
        <taxon>Bacillati</taxon>
        <taxon>Actinomycetota</taxon>
        <taxon>Actinomycetes</taxon>
        <taxon>Geodermatophilales</taxon>
        <taxon>Geodermatophilaceae</taxon>
        <taxon>Goekera</taxon>
    </lineage>
</organism>
<feature type="region of interest" description="Disordered" evidence="1">
    <location>
        <begin position="1"/>
        <end position="23"/>
    </location>
</feature>
<evidence type="ECO:0008006" key="5">
    <source>
        <dbReference type="Google" id="ProtNLM"/>
    </source>
</evidence>
<dbReference type="RefSeq" id="WP_162393394.1">
    <property type="nucleotide sequence ID" value="NZ_JAABOZ010000008.1"/>
</dbReference>
<name>A0A7K3WG02_9ACTN</name>
<evidence type="ECO:0000256" key="1">
    <source>
        <dbReference type="SAM" id="MobiDB-lite"/>
    </source>
</evidence>
<dbReference type="SUPFAM" id="SSF49785">
    <property type="entry name" value="Galactose-binding domain-like"/>
    <property type="match status" value="1"/>
</dbReference>
<accession>A0A7K3WG02</accession>